<dbReference type="InterPro" id="IPR013087">
    <property type="entry name" value="Znf_C2H2_type"/>
</dbReference>
<dbReference type="GO" id="GO:0008270">
    <property type="term" value="F:zinc ion binding"/>
    <property type="evidence" value="ECO:0007669"/>
    <property type="project" value="UniProtKB-KW"/>
</dbReference>
<feature type="compositionally biased region" description="Low complexity" evidence="6">
    <location>
        <begin position="680"/>
        <end position="698"/>
    </location>
</feature>
<feature type="compositionally biased region" description="Polar residues" evidence="6">
    <location>
        <begin position="543"/>
        <end position="567"/>
    </location>
</feature>
<dbReference type="PROSITE" id="PS50157">
    <property type="entry name" value="ZINC_FINGER_C2H2_2"/>
    <property type="match status" value="5"/>
</dbReference>
<dbReference type="Pfam" id="PF12171">
    <property type="entry name" value="zf-C2H2_jaz"/>
    <property type="match status" value="1"/>
</dbReference>
<dbReference type="FunFam" id="3.30.160.60:FF:000624">
    <property type="entry name" value="zinc finger protein 697"/>
    <property type="match status" value="1"/>
</dbReference>
<feature type="region of interest" description="Disordered" evidence="6">
    <location>
        <begin position="790"/>
        <end position="833"/>
    </location>
</feature>
<keyword evidence="2" id="KW-0677">Repeat</keyword>
<dbReference type="PANTHER" id="PTHR24408">
    <property type="entry name" value="ZINC FINGER PROTEIN"/>
    <property type="match status" value="1"/>
</dbReference>
<feature type="compositionally biased region" description="Low complexity" evidence="6">
    <location>
        <begin position="86"/>
        <end position="100"/>
    </location>
</feature>
<name>A0A7R9E088_9NEOP</name>
<evidence type="ECO:0000259" key="7">
    <source>
        <dbReference type="PROSITE" id="PS50157"/>
    </source>
</evidence>
<gene>
    <name evidence="8" type="ORF">TMSB3V08_LOCUS1920</name>
</gene>
<dbReference type="SMART" id="SM00355">
    <property type="entry name" value="ZnF_C2H2"/>
    <property type="match status" value="7"/>
</dbReference>
<evidence type="ECO:0000256" key="1">
    <source>
        <dbReference type="ARBA" id="ARBA00022723"/>
    </source>
</evidence>
<dbReference type="GO" id="GO:0005634">
    <property type="term" value="C:nucleus"/>
    <property type="evidence" value="ECO:0007669"/>
    <property type="project" value="TreeGrafter"/>
</dbReference>
<dbReference type="FunFam" id="3.30.160.60:FF:000448">
    <property type="entry name" value="RE1-silencing transcription factor A"/>
    <property type="match status" value="1"/>
</dbReference>
<accession>A0A7R9E088</accession>
<evidence type="ECO:0000256" key="2">
    <source>
        <dbReference type="ARBA" id="ARBA00022737"/>
    </source>
</evidence>
<feature type="compositionally biased region" description="Polar residues" evidence="6">
    <location>
        <begin position="135"/>
        <end position="171"/>
    </location>
</feature>
<feature type="domain" description="C2H2-type" evidence="7">
    <location>
        <begin position="1141"/>
        <end position="1168"/>
    </location>
</feature>
<feature type="compositionally biased region" description="Polar residues" evidence="6">
    <location>
        <begin position="706"/>
        <end position="735"/>
    </location>
</feature>
<evidence type="ECO:0000256" key="5">
    <source>
        <dbReference type="PROSITE-ProRule" id="PRU00042"/>
    </source>
</evidence>
<feature type="region of interest" description="Disordered" evidence="6">
    <location>
        <begin position="465"/>
        <end position="614"/>
    </location>
</feature>
<dbReference type="GO" id="GO:0000981">
    <property type="term" value="F:DNA-binding transcription factor activity, RNA polymerase II-specific"/>
    <property type="evidence" value="ECO:0007669"/>
    <property type="project" value="TreeGrafter"/>
</dbReference>
<feature type="region of interest" description="Disordered" evidence="6">
    <location>
        <begin position="78"/>
        <end position="206"/>
    </location>
</feature>
<evidence type="ECO:0000256" key="6">
    <source>
        <dbReference type="SAM" id="MobiDB-lite"/>
    </source>
</evidence>
<keyword evidence="4" id="KW-0862">Zinc</keyword>
<feature type="compositionally biased region" description="Low complexity" evidence="6">
    <location>
        <begin position="568"/>
        <end position="600"/>
    </location>
</feature>
<dbReference type="EMBL" id="OB792865">
    <property type="protein sequence ID" value="CAD7424995.1"/>
    <property type="molecule type" value="Genomic_DNA"/>
</dbReference>
<evidence type="ECO:0000256" key="3">
    <source>
        <dbReference type="ARBA" id="ARBA00022771"/>
    </source>
</evidence>
<reference evidence="8" key="1">
    <citation type="submission" date="2020-11" db="EMBL/GenBank/DDBJ databases">
        <authorList>
            <person name="Tran Van P."/>
        </authorList>
    </citation>
    <scope>NUCLEOTIDE SEQUENCE</scope>
</reference>
<dbReference type="PROSITE" id="PS00028">
    <property type="entry name" value="ZINC_FINGER_C2H2_1"/>
    <property type="match status" value="7"/>
</dbReference>
<dbReference type="PANTHER" id="PTHR24408:SF58">
    <property type="entry name" value="TRANSCRIPTION FACTOR (TFIIIA), PUTATIVE (AFU_ORTHOLOGUE AFUA_1G05150)-RELATED"/>
    <property type="match status" value="1"/>
</dbReference>
<keyword evidence="1" id="KW-0479">Metal-binding</keyword>
<feature type="region of interest" description="Disordered" evidence="6">
    <location>
        <begin position="645"/>
        <end position="749"/>
    </location>
</feature>
<proteinExistence type="predicted"/>
<keyword evidence="3 5" id="KW-0863">Zinc-finger</keyword>
<dbReference type="AlphaFoldDB" id="A0A7R9E088"/>
<dbReference type="Gene3D" id="3.30.160.60">
    <property type="entry name" value="Classic Zinc Finger"/>
    <property type="match status" value="5"/>
</dbReference>
<organism evidence="8">
    <name type="scientific">Timema monikensis</name>
    <dbReference type="NCBI Taxonomy" id="170555"/>
    <lineage>
        <taxon>Eukaryota</taxon>
        <taxon>Metazoa</taxon>
        <taxon>Ecdysozoa</taxon>
        <taxon>Arthropoda</taxon>
        <taxon>Hexapoda</taxon>
        <taxon>Insecta</taxon>
        <taxon>Pterygota</taxon>
        <taxon>Neoptera</taxon>
        <taxon>Polyneoptera</taxon>
        <taxon>Phasmatodea</taxon>
        <taxon>Timematodea</taxon>
        <taxon>Timematoidea</taxon>
        <taxon>Timematidae</taxon>
        <taxon>Timema</taxon>
    </lineage>
</organism>
<feature type="compositionally biased region" description="Polar residues" evidence="6">
    <location>
        <begin position="184"/>
        <end position="196"/>
    </location>
</feature>
<dbReference type="Pfam" id="PF00096">
    <property type="entry name" value="zf-C2H2"/>
    <property type="match status" value="2"/>
</dbReference>
<feature type="domain" description="C2H2-type" evidence="7">
    <location>
        <begin position="1169"/>
        <end position="1196"/>
    </location>
</feature>
<dbReference type="SUPFAM" id="SSF57667">
    <property type="entry name" value="beta-beta-alpha zinc fingers"/>
    <property type="match status" value="3"/>
</dbReference>
<feature type="compositionally biased region" description="Low complexity" evidence="6">
    <location>
        <begin position="1227"/>
        <end position="1250"/>
    </location>
</feature>
<feature type="region of interest" description="Disordered" evidence="6">
    <location>
        <begin position="265"/>
        <end position="287"/>
    </location>
</feature>
<dbReference type="InterPro" id="IPR022755">
    <property type="entry name" value="Znf_C2H2_jaz"/>
</dbReference>
<feature type="compositionally biased region" description="Polar residues" evidence="6">
    <location>
        <begin position="103"/>
        <end position="128"/>
    </location>
</feature>
<feature type="domain" description="C2H2-type" evidence="7">
    <location>
        <begin position="617"/>
        <end position="646"/>
    </location>
</feature>
<evidence type="ECO:0000313" key="8">
    <source>
        <dbReference type="EMBL" id="CAD7424995.1"/>
    </source>
</evidence>
<sequence>MSAAVTQQRPKKRAPLTQICLNSGICSDAMAHSGIQQQRHPQQNHHCKDCGLYFDSVKSLDVHLHYHKENLLSKWASQTQATGDESNNNSHKTGNNNAKNRVSEFSNSVMAPADSSESMLKSGDTTGSGAPGRPPSTSSTIYNRGSPPVSASFTHPPTPGSYSSAPSPYQSENHRFSPAGVPQHPSSNFSYANSNNRNERTPPPQNAATNQFHNFAGGASNFTGIVDQLRSPRIESTNFFSDTQIGNRQEDSSFILGSGVDFPSTLRSSTPSTISSPSPSPTITTSSPSTFRYHPYHNIPVSHHSQQNLAFLHNDHRNIINSSPKFTQSPSSQTPLQCEKCGFVCNSTAVLLEHISIAHAPTNTQLMNNQQAYLQHQNHMIMSQRLGHGFQPPPNQHQQQHRNPQGTMPGMFPNFNDPGGTDIGNQLLTQIKQEDETPAEILDLDSHKVHVYQPPEEEEALRAVVEAENEGGRSSNQNPHSVSAMLWGNSASPSSHKPFQPRGNLVESSPPEFNNVAPSLVHPPPNGMIVPQSTTYQHHRSYLPQSDHLSSNTEHSAVSPPHQSLITSSQLPNPNPVSSSLPSGNQQMPVQPQQPQQQSQKGNQSWKSNEARRPKTYNCSACNKWFTSSGHLKRHYNTTLHKNAVKQSGSTDPASLPISQHHHPTREPSGTGNIVQRVTPVPSCGGDSSSPSPSLGGEDSSRSDDANQSNNSFGRITPQHPHSSNMLPSSNSQIPGSPPNRLAGPSAEISGGLHFLSTYNTNSSQDPISVRSSSEVLSQQTLLPHHHLMLDVGSPHTQPLIPPPPSLGPHLIHHPIPQQPGMQRYPNTPPSTTAFPNGLPPHVSTTQTLISTNQHHLTTTIGSSNGSPALPSAANLDEMPQSHLFLSGSPGGFYQPSSVPVSHHPLPSFTQLHQGHLFGSSNGNPVAMLPGFSGMSQYHQSPGYHLVSTFENVGGLMFSPNNNHIIMDDHYSFLNAENDCFYPYSNGVFEEDIKLLRPEELGKSDDTLGTNMVVLRSDAIEELSSPITDCISGIPESSDMNGNVGDEISNISSVGTPDCPTSTTEDFEYDSIQINNLKPNEKKTNMLRVNESNHDDTLVTEVIPLPNGQVQHKCVTCDKVFNKVCYLTQHNKSFHSGHKPFKCNRCGKRFPSEFMHSEHLSKHAGEKPFKCEICPKQFNHKTDLRRHICLHTGEKPYSCQVCGKGFIRKDHMLKHVETHQRGKKHLNNNNNNNNNNAVPIINLNSNLNSDQNDRERRSAFTFVAVR</sequence>
<feature type="compositionally biased region" description="Low complexity" evidence="6">
    <location>
        <begin position="808"/>
        <end position="820"/>
    </location>
</feature>
<dbReference type="GO" id="GO:0043565">
    <property type="term" value="F:sequence-specific DNA binding"/>
    <property type="evidence" value="ECO:0007669"/>
    <property type="project" value="TreeGrafter"/>
</dbReference>
<feature type="domain" description="C2H2-type" evidence="7">
    <location>
        <begin position="1112"/>
        <end position="1140"/>
    </location>
</feature>
<feature type="domain" description="C2H2-type" evidence="7">
    <location>
        <begin position="1197"/>
        <end position="1224"/>
    </location>
</feature>
<feature type="compositionally biased region" description="Polar residues" evidence="6">
    <location>
        <begin position="472"/>
        <end position="481"/>
    </location>
</feature>
<dbReference type="InterPro" id="IPR036236">
    <property type="entry name" value="Znf_C2H2_sf"/>
</dbReference>
<evidence type="ECO:0000256" key="4">
    <source>
        <dbReference type="ARBA" id="ARBA00022833"/>
    </source>
</evidence>
<protein>
    <recommendedName>
        <fullName evidence="7">C2H2-type domain-containing protein</fullName>
    </recommendedName>
</protein>
<feature type="region of interest" description="Disordered" evidence="6">
    <location>
        <begin position="1221"/>
        <end position="1254"/>
    </location>
</feature>